<dbReference type="InterPro" id="IPR002938">
    <property type="entry name" value="FAD-bd"/>
</dbReference>
<dbReference type="SUPFAM" id="SSF54373">
    <property type="entry name" value="FAD-linked reductases, C-terminal domain"/>
    <property type="match status" value="1"/>
</dbReference>
<keyword evidence="3" id="KW-0560">Oxidoreductase</keyword>
<keyword evidence="1" id="KW-0285">Flavoprotein</keyword>
<dbReference type="Gene3D" id="3.50.50.60">
    <property type="entry name" value="FAD/NAD(P)-binding domain"/>
    <property type="match status" value="1"/>
</dbReference>
<keyword evidence="2" id="KW-0274">FAD</keyword>
<dbReference type="PANTHER" id="PTHR46720">
    <property type="entry name" value="HYDROXYLASE, PUTATIVE (AFU_ORTHOLOGUE AFUA_3G01460)-RELATED"/>
    <property type="match status" value="1"/>
</dbReference>
<protein>
    <submittedName>
        <fullName evidence="5">Mannitol 1-phosphate dehydrogenase</fullName>
    </submittedName>
</protein>
<evidence type="ECO:0000256" key="2">
    <source>
        <dbReference type="ARBA" id="ARBA00022827"/>
    </source>
</evidence>
<reference evidence="5" key="1">
    <citation type="submission" date="2014-09" db="EMBL/GenBank/DDBJ databases">
        <title>Genome sequence of the luminous mushroom Mycena chlorophos for searching fungal bioluminescence genes.</title>
        <authorList>
            <person name="Tanaka Y."/>
            <person name="Kasuga D."/>
            <person name="Oba Y."/>
            <person name="Hase S."/>
            <person name="Sato K."/>
            <person name="Oba Y."/>
            <person name="Sakakibara Y."/>
        </authorList>
    </citation>
    <scope>NUCLEOTIDE SEQUENCE</scope>
</reference>
<evidence type="ECO:0000259" key="4">
    <source>
        <dbReference type="Pfam" id="PF01494"/>
    </source>
</evidence>
<dbReference type="SUPFAM" id="SSF51905">
    <property type="entry name" value="FAD/NAD(P)-binding domain"/>
    <property type="match status" value="1"/>
</dbReference>
<evidence type="ECO:0000313" key="6">
    <source>
        <dbReference type="Proteomes" id="UP000815677"/>
    </source>
</evidence>
<dbReference type="Proteomes" id="UP000815677">
    <property type="component" value="Unassembled WGS sequence"/>
</dbReference>
<evidence type="ECO:0000256" key="3">
    <source>
        <dbReference type="ARBA" id="ARBA00023002"/>
    </source>
</evidence>
<dbReference type="InterPro" id="IPR036188">
    <property type="entry name" value="FAD/NAD-bd_sf"/>
</dbReference>
<feature type="non-terminal residue" evidence="5">
    <location>
        <position position="1"/>
    </location>
</feature>
<name>A0ABQ0LFE9_MYCCL</name>
<sequence>PRHEEISSIGENGSRAASLEHPILLSGSQQGIGRPASQAAYKGCELLGCNAEPAYMAAQQLPSIAIVGGGIAGLTLALNLIELSTTTNASSSPRYTITIYESAQNFSEIGAGVAFGPNAVLAMKSISPAVYAAFEKTETTNQTAAMDKDLSFHAHFGETVEGRYEENEFICTLYCDGGQRAVRRSDFLDELVRSIPEGVAQFGKRVTHYTSDGDGVLLHFTDGTTARHHAVLGCDGIKSSIRRTMLAATPEAIDPVFSGKFCYRGLIPMDVAVAALGPQAAQNAHLYLGRGGHLVTFAIAKGRLMNVVVFDSAKEWADADWVVPADPKAMQARFAGWSPTVTKILSIMRTNDVWALFDQNPAPTFVSEDGRVCLVGDAAHATTPHRGAGAGMAVEDAYILGNLISQALVATPGSAAAKAIPTALRVYDAMRRERGLRLVKESRETGIMYELEDPELGADKEKIKARLLTMMDWIWDHDVREELKVASEQLEVRLQ</sequence>
<keyword evidence="6" id="KW-1185">Reference proteome</keyword>
<dbReference type="EMBL" id="DF845947">
    <property type="protein sequence ID" value="GAT49832.1"/>
    <property type="molecule type" value="Genomic_DNA"/>
</dbReference>
<organism evidence="5 6">
    <name type="scientific">Mycena chlorophos</name>
    <name type="common">Agaric fungus</name>
    <name type="synonym">Agaricus chlorophos</name>
    <dbReference type="NCBI Taxonomy" id="658473"/>
    <lineage>
        <taxon>Eukaryota</taxon>
        <taxon>Fungi</taxon>
        <taxon>Dikarya</taxon>
        <taxon>Basidiomycota</taxon>
        <taxon>Agaricomycotina</taxon>
        <taxon>Agaricomycetes</taxon>
        <taxon>Agaricomycetidae</taxon>
        <taxon>Agaricales</taxon>
        <taxon>Marasmiineae</taxon>
        <taxon>Mycenaceae</taxon>
        <taxon>Mycena</taxon>
    </lineage>
</organism>
<gene>
    <name evidence="5" type="ORF">MCHLO_07120</name>
</gene>
<feature type="domain" description="FAD-binding" evidence="4">
    <location>
        <begin position="369"/>
        <end position="440"/>
    </location>
</feature>
<evidence type="ECO:0000256" key="1">
    <source>
        <dbReference type="ARBA" id="ARBA00022630"/>
    </source>
</evidence>
<accession>A0ABQ0LFE9</accession>
<dbReference type="PANTHER" id="PTHR46720:SF3">
    <property type="entry name" value="FAD-BINDING DOMAIN-CONTAINING PROTEIN-RELATED"/>
    <property type="match status" value="1"/>
</dbReference>
<dbReference type="Pfam" id="PF01494">
    <property type="entry name" value="FAD_binding_3"/>
    <property type="match status" value="1"/>
</dbReference>
<evidence type="ECO:0000313" key="5">
    <source>
        <dbReference type="EMBL" id="GAT49832.1"/>
    </source>
</evidence>
<proteinExistence type="predicted"/>
<dbReference type="PRINTS" id="PR00420">
    <property type="entry name" value="RNGMNOXGNASE"/>
</dbReference>
<dbReference type="InterPro" id="IPR051104">
    <property type="entry name" value="FAD_monoxygenase"/>
</dbReference>